<keyword evidence="2" id="KW-1185">Reference proteome</keyword>
<sequence length="114" mass="13037">MLAWQLKRAIDELAGMVSRKLSLEDELAGLKKYWGAQIFSLEDRLENCHLEIKMATRAFLMNDYKNSELTSWDVDTVIACYSELCRILSMRNMLEEQLEDGVRCAGPTDDDGQA</sequence>
<evidence type="ECO:0000313" key="2">
    <source>
        <dbReference type="Proteomes" id="UP001604336"/>
    </source>
</evidence>
<accession>A0ABD1PQ10</accession>
<evidence type="ECO:0000313" key="1">
    <source>
        <dbReference type="EMBL" id="KAL2465970.1"/>
    </source>
</evidence>
<protein>
    <submittedName>
        <fullName evidence="1">Uncharacterized protein</fullName>
    </submittedName>
</protein>
<gene>
    <name evidence="1" type="ORF">Adt_41821</name>
</gene>
<dbReference type="Proteomes" id="UP001604336">
    <property type="component" value="Unassembled WGS sequence"/>
</dbReference>
<organism evidence="1 2">
    <name type="scientific">Abeliophyllum distichum</name>
    <dbReference type="NCBI Taxonomy" id="126358"/>
    <lineage>
        <taxon>Eukaryota</taxon>
        <taxon>Viridiplantae</taxon>
        <taxon>Streptophyta</taxon>
        <taxon>Embryophyta</taxon>
        <taxon>Tracheophyta</taxon>
        <taxon>Spermatophyta</taxon>
        <taxon>Magnoliopsida</taxon>
        <taxon>eudicotyledons</taxon>
        <taxon>Gunneridae</taxon>
        <taxon>Pentapetalae</taxon>
        <taxon>asterids</taxon>
        <taxon>lamiids</taxon>
        <taxon>Lamiales</taxon>
        <taxon>Oleaceae</taxon>
        <taxon>Forsythieae</taxon>
        <taxon>Abeliophyllum</taxon>
    </lineage>
</organism>
<comment type="caution">
    <text evidence="1">The sequence shown here is derived from an EMBL/GenBank/DDBJ whole genome shotgun (WGS) entry which is preliminary data.</text>
</comment>
<name>A0ABD1PQ10_9LAMI</name>
<proteinExistence type="predicted"/>
<reference evidence="2" key="1">
    <citation type="submission" date="2024-07" db="EMBL/GenBank/DDBJ databases">
        <title>Two chromosome-level genome assemblies of Korean endemic species Abeliophyllum distichum and Forsythia ovata (Oleaceae).</title>
        <authorList>
            <person name="Jang H."/>
        </authorList>
    </citation>
    <scope>NUCLEOTIDE SEQUENCE [LARGE SCALE GENOMIC DNA]</scope>
</reference>
<dbReference type="AlphaFoldDB" id="A0ABD1PQ10"/>
<dbReference type="EMBL" id="JBFOLK010000013">
    <property type="protein sequence ID" value="KAL2465970.1"/>
    <property type="molecule type" value="Genomic_DNA"/>
</dbReference>